<feature type="compositionally biased region" description="Pro residues" evidence="1">
    <location>
        <begin position="146"/>
        <end position="155"/>
    </location>
</feature>
<keyword evidence="4" id="KW-1185">Reference proteome</keyword>
<dbReference type="KEGG" id="bmei:Spa11_32410"/>
<feature type="region of interest" description="Disordered" evidence="1">
    <location>
        <begin position="128"/>
        <end position="172"/>
    </location>
</feature>
<evidence type="ECO:0000259" key="2">
    <source>
        <dbReference type="Pfam" id="PF08308"/>
    </source>
</evidence>
<feature type="compositionally biased region" description="Polar residues" evidence="1">
    <location>
        <begin position="163"/>
        <end position="172"/>
    </location>
</feature>
<feature type="domain" description="PEGA" evidence="2">
    <location>
        <begin position="16"/>
        <end position="62"/>
    </location>
</feature>
<dbReference type="Pfam" id="PF08308">
    <property type="entry name" value="PEGA"/>
    <property type="match status" value="1"/>
</dbReference>
<name>A0A518KB74_9BACT</name>
<evidence type="ECO:0000313" key="3">
    <source>
        <dbReference type="EMBL" id="QDV75032.1"/>
    </source>
</evidence>
<gene>
    <name evidence="3" type="ORF">Spa11_32410</name>
</gene>
<organism evidence="3 4">
    <name type="scientific">Botrimarina mediterranea</name>
    <dbReference type="NCBI Taxonomy" id="2528022"/>
    <lineage>
        <taxon>Bacteria</taxon>
        <taxon>Pseudomonadati</taxon>
        <taxon>Planctomycetota</taxon>
        <taxon>Planctomycetia</taxon>
        <taxon>Pirellulales</taxon>
        <taxon>Lacipirellulaceae</taxon>
        <taxon>Botrimarina</taxon>
    </lineage>
</organism>
<dbReference type="EMBL" id="CP036349">
    <property type="protein sequence ID" value="QDV75032.1"/>
    <property type="molecule type" value="Genomic_DNA"/>
</dbReference>
<protein>
    <submittedName>
        <fullName evidence="3">PEGA domain protein</fullName>
    </submittedName>
</protein>
<evidence type="ECO:0000313" key="4">
    <source>
        <dbReference type="Proteomes" id="UP000316426"/>
    </source>
</evidence>
<dbReference type="InterPro" id="IPR013229">
    <property type="entry name" value="PEGA"/>
</dbReference>
<dbReference type="AlphaFoldDB" id="A0A518KB74"/>
<evidence type="ECO:0000256" key="1">
    <source>
        <dbReference type="SAM" id="MobiDB-lite"/>
    </source>
</evidence>
<reference evidence="3 4" key="1">
    <citation type="submission" date="2019-02" db="EMBL/GenBank/DDBJ databases">
        <title>Deep-cultivation of Planctomycetes and their phenomic and genomic characterization uncovers novel biology.</title>
        <authorList>
            <person name="Wiegand S."/>
            <person name="Jogler M."/>
            <person name="Boedeker C."/>
            <person name="Pinto D."/>
            <person name="Vollmers J."/>
            <person name="Rivas-Marin E."/>
            <person name="Kohn T."/>
            <person name="Peeters S.H."/>
            <person name="Heuer A."/>
            <person name="Rast P."/>
            <person name="Oberbeckmann S."/>
            <person name="Bunk B."/>
            <person name="Jeske O."/>
            <person name="Meyerdierks A."/>
            <person name="Storesund J.E."/>
            <person name="Kallscheuer N."/>
            <person name="Luecker S."/>
            <person name="Lage O.M."/>
            <person name="Pohl T."/>
            <person name="Merkel B.J."/>
            <person name="Hornburger P."/>
            <person name="Mueller R.-W."/>
            <person name="Bruemmer F."/>
            <person name="Labrenz M."/>
            <person name="Spormann A.M."/>
            <person name="Op den Camp H."/>
            <person name="Overmann J."/>
            <person name="Amann R."/>
            <person name="Jetten M.S.M."/>
            <person name="Mascher T."/>
            <person name="Medema M.H."/>
            <person name="Devos D.P."/>
            <person name="Kaster A.-K."/>
            <person name="Ovreas L."/>
            <person name="Rohde M."/>
            <person name="Galperin M.Y."/>
            <person name="Jogler C."/>
        </authorList>
    </citation>
    <scope>NUCLEOTIDE SEQUENCE [LARGE SCALE GENOMIC DNA]</scope>
    <source>
        <strain evidence="3 4">Spa11</strain>
    </source>
</reference>
<sequence>MLLAVVSATGCVRRRLTVRSNPPGAVVHVDNQRIGTTPCSVDYVYYGTREVRMSLPGYETLTVNQPLPAPWYQWPGIDFISENLVPARIEDARTVSFNLQPARIEPAEQIIARGEDLRRQVTPVGAAPVTPASAVDPFGGFTPQTPSDPPPPLRSEPPALSPTTTSPNSFRY</sequence>
<proteinExistence type="predicted"/>
<dbReference type="Proteomes" id="UP000316426">
    <property type="component" value="Chromosome"/>
</dbReference>
<accession>A0A518KB74</accession>